<gene>
    <name evidence="7" type="ORF">ACAOBT_LOCUS26450</name>
</gene>
<dbReference type="Gene3D" id="3.40.30.10">
    <property type="entry name" value="Glutaredoxin"/>
    <property type="match status" value="1"/>
</dbReference>
<comment type="similarity">
    <text evidence="2">Belongs to the GILT family.</text>
</comment>
<organism evidence="7 8">
    <name type="scientific">Acanthoscelides obtectus</name>
    <name type="common">Bean weevil</name>
    <name type="synonym">Bruchus obtectus</name>
    <dbReference type="NCBI Taxonomy" id="200917"/>
    <lineage>
        <taxon>Eukaryota</taxon>
        <taxon>Metazoa</taxon>
        <taxon>Ecdysozoa</taxon>
        <taxon>Arthropoda</taxon>
        <taxon>Hexapoda</taxon>
        <taxon>Insecta</taxon>
        <taxon>Pterygota</taxon>
        <taxon>Neoptera</taxon>
        <taxon>Endopterygota</taxon>
        <taxon>Coleoptera</taxon>
        <taxon>Polyphaga</taxon>
        <taxon>Cucujiformia</taxon>
        <taxon>Chrysomeloidea</taxon>
        <taxon>Chrysomelidae</taxon>
        <taxon>Bruchinae</taxon>
        <taxon>Bruchini</taxon>
        <taxon>Acanthoscelides</taxon>
    </lineage>
</organism>
<dbReference type="PANTHER" id="PTHR13234">
    <property type="entry name" value="GAMMA-INTERFERON INDUCIBLE LYSOSOMAL THIOL REDUCTASE GILT"/>
    <property type="match status" value="1"/>
</dbReference>
<dbReference type="Proteomes" id="UP001152888">
    <property type="component" value="Unassembled WGS sequence"/>
</dbReference>
<protein>
    <recommendedName>
        <fullName evidence="9">Gamma-interferon-inducible lysosomal thiol reductase</fullName>
    </recommendedName>
</protein>
<dbReference type="PANTHER" id="PTHR13234:SF8">
    <property type="entry name" value="GAMMA-INTERFERON-INDUCIBLE LYSOSOMAL THIOL REDUCTASE"/>
    <property type="match status" value="1"/>
</dbReference>
<feature type="chain" id="PRO_5040357337" description="Gamma-interferon-inducible lysosomal thiol reductase" evidence="6">
    <location>
        <begin position="20"/>
        <end position="216"/>
    </location>
</feature>
<dbReference type="EMBL" id="CAKOFQ010007470">
    <property type="protein sequence ID" value="CAH2001814.1"/>
    <property type="molecule type" value="Genomic_DNA"/>
</dbReference>
<keyword evidence="3" id="KW-0964">Secreted</keyword>
<evidence type="ECO:0008006" key="9">
    <source>
        <dbReference type="Google" id="ProtNLM"/>
    </source>
</evidence>
<evidence type="ECO:0000256" key="1">
    <source>
        <dbReference type="ARBA" id="ARBA00004613"/>
    </source>
</evidence>
<evidence type="ECO:0000256" key="3">
    <source>
        <dbReference type="ARBA" id="ARBA00022525"/>
    </source>
</evidence>
<dbReference type="Pfam" id="PF03227">
    <property type="entry name" value="GILT"/>
    <property type="match status" value="1"/>
</dbReference>
<dbReference type="SUPFAM" id="SSF52833">
    <property type="entry name" value="Thioredoxin-like"/>
    <property type="match status" value="1"/>
</dbReference>
<comment type="caution">
    <text evidence="7">The sequence shown here is derived from an EMBL/GenBank/DDBJ whole genome shotgun (WGS) entry which is preliminary data.</text>
</comment>
<dbReference type="AlphaFoldDB" id="A0A9P0LZ54"/>
<dbReference type="GO" id="GO:0016671">
    <property type="term" value="F:oxidoreductase activity, acting on a sulfur group of donors, disulfide as acceptor"/>
    <property type="evidence" value="ECO:0007669"/>
    <property type="project" value="InterPro"/>
</dbReference>
<dbReference type="InterPro" id="IPR004911">
    <property type="entry name" value="Interferon-induced_GILT"/>
</dbReference>
<evidence type="ECO:0000256" key="6">
    <source>
        <dbReference type="SAM" id="SignalP"/>
    </source>
</evidence>
<dbReference type="GO" id="GO:0005576">
    <property type="term" value="C:extracellular region"/>
    <property type="evidence" value="ECO:0007669"/>
    <property type="project" value="UniProtKB-SubCell"/>
</dbReference>
<keyword evidence="5" id="KW-0325">Glycoprotein</keyword>
<keyword evidence="8" id="KW-1185">Reference proteome</keyword>
<feature type="signal peptide" evidence="6">
    <location>
        <begin position="1"/>
        <end position="19"/>
    </location>
</feature>
<name>A0A9P0LZ54_ACAOB</name>
<accession>A0A9P0LZ54</accession>
<evidence type="ECO:0000313" key="8">
    <source>
        <dbReference type="Proteomes" id="UP001152888"/>
    </source>
</evidence>
<keyword evidence="4 6" id="KW-0732">Signal</keyword>
<sequence length="216" mass="24104">MAKLVCAIVLLSALSLTQAAHKVKVSLYYEALCGGCSYFIHSQLKPVYKELKDHVQLDLVPFGNARFRKVGSKWQFMCQHGPEECYGNIIHACALDSSPVEVALDFIACCEGQKFVTSDKTFQKCSKKAGLKFEDLKKCKETKGDDLLAAYGKRSKPVGYPWVPFITINDKYDENVSMNAMYDLKSVLCEHLKDDPPKACSKKTIDAVDEISVCRA</sequence>
<evidence type="ECO:0000256" key="2">
    <source>
        <dbReference type="ARBA" id="ARBA00005679"/>
    </source>
</evidence>
<dbReference type="OrthoDB" id="958254at2759"/>
<evidence type="ECO:0000256" key="4">
    <source>
        <dbReference type="ARBA" id="ARBA00022729"/>
    </source>
</evidence>
<evidence type="ECO:0000256" key="5">
    <source>
        <dbReference type="ARBA" id="ARBA00023180"/>
    </source>
</evidence>
<evidence type="ECO:0000313" key="7">
    <source>
        <dbReference type="EMBL" id="CAH2001814.1"/>
    </source>
</evidence>
<reference evidence="7" key="1">
    <citation type="submission" date="2022-03" db="EMBL/GenBank/DDBJ databases">
        <authorList>
            <person name="Sayadi A."/>
        </authorList>
    </citation>
    <scope>NUCLEOTIDE SEQUENCE</scope>
</reference>
<proteinExistence type="inferred from homology"/>
<dbReference type="InterPro" id="IPR036249">
    <property type="entry name" value="Thioredoxin-like_sf"/>
</dbReference>
<comment type="subcellular location">
    <subcellularLocation>
        <location evidence="1">Secreted</location>
    </subcellularLocation>
</comment>